<dbReference type="Pfam" id="PF00856">
    <property type="entry name" value="SET"/>
    <property type="match status" value="1"/>
</dbReference>
<dbReference type="Proteomes" id="UP001152797">
    <property type="component" value="Unassembled WGS sequence"/>
</dbReference>
<keyword evidence="5" id="KW-1185">Reference proteome</keyword>
<evidence type="ECO:0000256" key="1">
    <source>
        <dbReference type="SAM" id="MobiDB-lite"/>
    </source>
</evidence>
<gene>
    <name evidence="3" type="ORF">C1SCF055_LOCUS35936</name>
</gene>
<dbReference type="InterPro" id="IPR050869">
    <property type="entry name" value="H3K4_H4K5_MeTrfase"/>
</dbReference>
<accession>A0A9P1GF21</accession>
<dbReference type="PANTHER" id="PTHR12197:SF251">
    <property type="entry name" value="EG:BACR7C10.4 PROTEIN"/>
    <property type="match status" value="1"/>
</dbReference>
<dbReference type="CDD" id="cd20071">
    <property type="entry name" value="SET_SMYD"/>
    <property type="match status" value="1"/>
</dbReference>
<organism evidence="3">
    <name type="scientific">Cladocopium goreaui</name>
    <dbReference type="NCBI Taxonomy" id="2562237"/>
    <lineage>
        <taxon>Eukaryota</taxon>
        <taxon>Sar</taxon>
        <taxon>Alveolata</taxon>
        <taxon>Dinophyceae</taxon>
        <taxon>Suessiales</taxon>
        <taxon>Symbiodiniaceae</taxon>
        <taxon>Cladocopium</taxon>
    </lineage>
</organism>
<keyword evidence="4" id="KW-0808">Transferase</keyword>
<sequence length="421" mass="47038">MDTVKYINSYCQEKVLGSLLCDVHPQKGRILVAEKNFACGTKLFAEAPLHLVAEAPKDPAFIRLKRLCKVKSFAHAPLWYWAALSSLTGEDYEGCNASFPSVTMEQQQQLLMFYHPEPQVPSEDSLHIVHEFWGRNAASSLALKLESLLAVWLLNCFEHSEEPVGFSTFFLPAFISHDCRPNCMWHYEGDCFTLRARRNIPVGEEITVSYLAEESLLESIASRRSQLEATKHFLCNCSTCRVALDPVRGFRCLGCQKGEIFFECGDTIKPCALGACRRCGFLATAAQANELVLQEAKVEELVQEWDRKEGSAAAYLTEEQAQRLEENMSQLFSDKHWLRDRVARHLVAYYEAAGDAKTALSFANRCSEFTAEVYPGFSALQAWSMETQGDLQLRLNGFQVGPDSVEGQGGQSSASGRAVAK</sequence>
<dbReference type="OrthoDB" id="194358at2759"/>
<dbReference type="GO" id="GO:0032259">
    <property type="term" value="P:methylation"/>
    <property type="evidence" value="ECO:0007669"/>
    <property type="project" value="UniProtKB-KW"/>
</dbReference>
<feature type="region of interest" description="Disordered" evidence="1">
    <location>
        <begin position="402"/>
        <end position="421"/>
    </location>
</feature>
<dbReference type="Gene3D" id="2.170.270.10">
    <property type="entry name" value="SET domain"/>
    <property type="match status" value="1"/>
</dbReference>
<dbReference type="EMBL" id="CAMXCT020004890">
    <property type="protein sequence ID" value="CAL1164068.1"/>
    <property type="molecule type" value="Genomic_DNA"/>
</dbReference>
<dbReference type="PANTHER" id="PTHR12197">
    <property type="entry name" value="HISTONE-LYSINE N-METHYLTRANSFERASE SMYD"/>
    <property type="match status" value="1"/>
</dbReference>
<evidence type="ECO:0000313" key="5">
    <source>
        <dbReference type="Proteomes" id="UP001152797"/>
    </source>
</evidence>
<dbReference type="AlphaFoldDB" id="A0A9P1GF21"/>
<evidence type="ECO:0000313" key="4">
    <source>
        <dbReference type="EMBL" id="CAL4798005.1"/>
    </source>
</evidence>
<dbReference type="InterPro" id="IPR001214">
    <property type="entry name" value="SET_dom"/>
</dbReference>
<evidence type="ECO:0000259" key="2">
    <source>
        <dbReference type="PROSITE" id="PS50280"/>
    </source>
</evidence>
<name>A0A9P1GF21_9DINO</name>
<keyword evidence="4" id="KW-0489">Methyltransferase</keyword>
<dbReference type="EMBL" id="CAMXCT030004890">
    <property type="protein sequence ID" value="CAL4798005.1"/>
    <property type="molecule type" value="Genomic_DNA"/>
</dbReference>
<dbReference type="InterPro" id="IPR011990">
    <property type="entry name" value="TPR-like_helical_dom_sf"/>
</dbReference>
<dbReference type="GO" id="GO:0005634">
    <property type="term" value="C:nucleus"/>
    <property type="evidence" value="ECO:0007669"/>
    <property type="project" value="TreeGrafter"/>
</dbReference>
<reference evidence="4 5" key="2">
    <citation type="submission" date="2024-05" db="EMBL/GenBank/DDBJ databases">
        <authorList>
            <person name="Chen Y."/>
            <person name="Shah S."/>
            <person name="Dougan E. K."/>
            <person name="Thang M."/>
            <person name="Chan C."/>
        </authorList>
    </citation>
    <scope>NUCLEOTIDE SEQUENCE [LARGE SCALE GENOMIC DNA]</scope>
</reference>
<dbReference type="SUPFAM" id="SSF82199">
    <property type="entry name" value="SET domain"/>
    <property type="match status" value="1"/>
</dbReference>
<proteinExistence type="predicted"/>
<dbReference type="GO" id="GO:0008168">
    <property type="term" value="F:methyltransferase activity"/>
    <property type="evidence" value="ECO:0007669"/>
    <property type="project" value="UniProtKB-KW"/>
</dbReference>
<dbReference type="Gene3D" id="1.25.40.10">
    <property type="entry name" value="Tetratricopeptide repeat domain"/>
    <property type="match status" value="1"/>
</dbReference>
<dbReference type="InterPro" id="IPR046341">
    <property type="entry name" value="SET_dom_sf"/>
</dbReference>
<feature type="domain" description="SET" evidence="2">
    <location>
        <begin position="16"/>
        <end position="211"/>
    </location>
</feature>
<dbReference type="EMBL" id="CAMXCT010004890">
    <property type="protein sequence ID" value="CAI4010693.1"/>
    <property type="molecule type" value="Genomic_DNA"/>
</dbReference>
<reference evidence="3" key="1">
    <citation type="submission" date="2022-10" db="EMBL/GenBank/DDBJ databases">
        <authorList>
            <person name="Chen Y."/>
            <person name="Dougan E. K."/>
            <person name="Chan C."/>
            <person name="Rhodes N."/>
            <person name="Thang M."/>
        </authorList>
    </citation>
    <scope>NUCLEOTIDE SEQUENCE</scope>
</reference>
<comment type="caution">
    <text evidence="3">The sequence shown here is derived from an EMBL/GenBank/DDBJ whole genome shotgun (WGS) entry which is preliminary data.</text>
</comment>
<protein>
    <submittedName>
        <fullName evidence="4">N-lysine methyltransferase SMYD2-B (Histon e methyltransferase SMYD2-B) (SET and MYN D domain-containing protein 2B)</fullName>
    </submittedName>
</protein>
<dbReference type="PROSITE" id="PS50280">
    <property type="entry name" value="SET"/>
    <property type="match status" value="1"/>
</dbReference>
<evidence type="ECO:0000313" key="3">
    <source>
        <dbReference type="EMBL" id="CAI4010693.1"/>
    </source>
</evidence>
<feature type="compositionally biased region" description="Low complexity" evidence="1">
    <location>
        <begin position="411"/>
        <end position="421"/>
    </location>
</feature>